<dbReference type="AlphaFoldDB" id="A0A1B0G0A4"/>
<organism evidence="2 3">
    <name type="scientific">Glossina morsitans morsitans</name>
    <name type="common">Savannah tsetse fly</name>
    <dbReference type="NCBI Taxonomy" id="37546"/>
    <lineage>
        <taxon>Eukaryota</taxon>
        <taxon>Metazoa</taxon>
        <taxon>Ecdysozoa</taxon>
        <taxon>Arthropoda</taxon>
        <taxon>Hexapoda</taxon>
        <taxon>Insecta</taxon>
        <taxon>Pterygota</taxon>
        <taxon>Neoptera</taxon>
        <taxon>Endopterygota</taxon>
        <taxon>Diptera</taxon>
        <taxon>Brachycera</taxon>
        <taxon>Muscomorpha</taxon>
        <taxon>Hippoboscoidea</taxon>
        <taxon>Glossinidae</taxon>
        <taxon>Glossina</taxon>
    </lineage>
</organism>
<evidence type="ECO:0000313" key="2">
    <source>
        <dbReference type="EnsemblMetazoa" id="GMOY006670-PA"/>
    </source>
</evidence>
<dbReference type="InterPro" id="IPR016039">
    <property type="entry name" value="Thiolase-like"/>
</dbReference>
<dbReference type="Proteomes" id="UP000092444">
    <property type="component" value="Unassembled WGS sequence"/>
</dbReference>
<sequence length="169" mass="18986">MVTTTTMPVMTVTMVMIVLGTAAITVWIMTVGRTDISNGNENGNGSMKGTLPFEKINITEAHLLIIRIHFISTVLGSELWLTKLRYLECKVRTMPLYFVFAIDLLFGVRYTKVLEKPGRRSDVCYPDFAKQAVTKALSDAKIPYTEVQQVLWGYVYGDSSCGQRALYMV</sequence>
<accession>A0A1B0G0A4</accession>
<dbReference type="SUPFAM" id="SSF53901">
    <property type="entry name" value="Thiolase-like"/>
    <property type="match status" value="1"/>
</dbReference>
<dbReference type="EnsemblMetazoa" id="GMOY006670-RA">
    <property type="protein sequence ID" value="GMOY006670-PA"/>
    <property type="gene ID" value="GMOY006670"/>
</dbReference>
<keyword evidence="1" id="KW-0472">Membrane</keyword>
<proteinExistence type="predicted"/>
<keyword evidence="3" id="KW-1185">Reference proteome</keyword>
<dbReference type="Gene3D" id="3.40.47.10">
    <property type="match status" value="1"/>
</dbReference>
<evidence type="ECO:0000313" key="3">
    <source>
        <dbReference type="Proteomes" id="UP000092444"/>
    </source>
</evidence>
<reference evidence="2" key="1">
    <citation type="submission" date="2020-05" db="UniProtKB">
        <authorList>
            <consortium name="EnsemblMetazoa"/>
        </authorList>
    </citation>
    <scope>IDENTIFICATION</scope>
    <source>
        <strain evidence="2">Yale</strain>
    </source>
</reference>
<dbReference type="VEuPathDB" id="VectorBase:GMOY006670"/>
<evidence type="ECO:0000256" key="1">
    <source>
        <dbReference type="SAM" id="Phobius"/>
    </source>
</evidence>
<dbReference type="GO" id="GO:0016746">
    <property type="term" value="F:acyltransferase activity"/>
    <property type="evidence" value="ECO:0007669"/>
    <property type="project" value="InterPro"/>
</dbReference>
<keyword evidence="1" id="KW-0812">Transmembrane</keyword>
<feature type="transmembrane region" description="Helical" evidence="1">
    <location>
        <begin position="6"/>
        <end position="28"/>
    </location>
</feature>
<dbReference type="EMBL" id="CCAG010018516">
    <property type="status" value="NOT_ANNOTATED_CDS"/>
    <property type="molecule type" value="Genomic_DNA"/>
</dbReference>
<dbReference type="STRING" id="37546.A0A1B0G0A4"/>
<keyword evidence="1" id="KW-1133">Transmembrane helix</keyword>
<protein>
    <submittedName>
        <fullName evidence="2">Uncharacterized protein</fullName>
    </submittedName>
</protein>
<name>A0A1B0G0A4_GLOMM</name>